<accession>A0A9N7Y8S3</accession>
<keyword evidence="3" id="KW-1185">Reference proteome</keyword>
<name>A0A9N7Y8S3_PLEPL</name>
<evidence type="ECO:0000313" key="2">
    <source>
        <dbReference type="EMBL" id="CAB1416972.1"/>
    </source>
</evidence>
<dbReference type="EMBL" id="CADEAL010000235">
    <property type="protein sequence ID" value="CAB1416972.1"/>
    <property type="molecule type" value="Genomic_DNA"/>
</dbReference>
<dbReference type="AlphaFoldDB" id="A0A9N7Y8S3"/>
<comment type="caution">
    <text evidence="2">The sequence shown here is derived from an EMBL/GenBank/DDBJ whole genome shotgun (WGS) entry which is preliminary data.</text>
</comment>
<evidence type="ECO:0000313" key="3">
    <source>
        <dbReference type="Proteomes" id="UP001153269"/>
    </source>
</evidence>
<evidence type="ECO:0000256" key="1">
    <source>
        <dbReference type="SAM" id="MobiDB-lite"/>
    </source>
</evidence>
<feature type="region of interest" description="Disordered" evidence="1">
    <location>
        <begin position="224"/>
        <end position="246"/>
    </location>
</feature>
<gene>
    <name evidence="2" type="ORF">PLEPLA_LOCUS4765</name>
</gene>
<dbReference type="Proteomes" id="UP001153269">
    <property type="component" value="Unassembled WGS sequence"/>
</dbReference>
<proteinExistence type="predicted"/>
<organism evidence="2 3">
    <name type="scientific">Pleuronectes platessa</name>
    <name type="common">European plaice</name>
    <dbReference type="NCBI Taxonomy" id="8262"/>
    <lineage>
        <taxon>Eukaryota</taxon>
        <taxon>Metazoa</taxon>
        <taxon>Chordata</taxon>
        <taxon>Craniata</taxon>
        <taxon>Vertebrata</taxon>
        <taxon>Euteleostomi</taxon>
        <taxon>Actinopterygii</taxon>
        <taxon>Neopterygii</taxon>
        <taxon>Teleostei</taxon>
        <taxon>Neoteleostei</taxon>
        <taxon>Acanthomorphata</taxon>
        <taxon>Carangaria</taxon>
        <taxon>Pleuronectiformes</taxon>
        <taxon>Pleuronectoidei</taxon>
        <taxon>Pleuronectidae</taxon>
        <taxon>Pleuronectes</taxon>
    </lineage>
</organism>
<feature type="non-terminal residue" evidence="2">
    <location>
        <position position="355"/>
    </location>
</feature>
<feature type="compositionally biased region" description="Pro residues" evidence="1">
    <location>
        <begin position="235"/>
        <end position="246"/>
    </location>
</feature>
<reference evidence="2" key="1">
    <citation type="submission" date="2020-03" db="EMBL/GenBank/DDBJ databases">
        <authorList>
            <person name="Weist P."/>
        </authorList>
    </citation>
    <scope>NUCLEOTIDE SEQUENCE</scope>
</reference>
<sequence>AHPSVCWGRRRTWQKALVAHKKGSAERKMEMRRAKSVKGRECMWIDRVVLGCGQPVMGWLRRVTTGRKRTWTERQEKTGNVARLALLHISYGYFLNAFKFTEGETPLKEKGSGEPATPISLETDEAASLLLLLSLPPLLSSPLPIPPPPSSLSAGRDEPNARQLFLMCTGGGWMGEDEVILSWGEERELRRELVVVVIEKEGGEVSSMDFMAMKRSQLYGMANNPYSTPQQPGGGPYPPSQPYTSPPPHRYPIGMQGRGQMMGGMQYPQQQVLYITLHPPFPRPSLCLSLIQGQLIPEVSRASRCMRRGEERATEIWKREVFRDGEHRHLGERERDTMTSTGMLPLLLPPSFPYV</sequence>
<protein>
    <submittedName>
        <fullName evidence="2">Uncharacterized protein</fullName>
    </submittedName>
</protein>